<comment type="similarity">
    <text evidence="3">Belongs to the ferric reductase (FRE) family.</text>
</comment>
<evidence type="ECO:0000256" key="15">
    <source>
        <dbReference type="SAM" id="Phobius"/>
    </source>
</evidence>
<keyword evidence="8 15" id="KW-1133">Transmembrane helix</keyword>
<feature type="transmembrane region" description="Helical" evidence="15">
    <location>
        <begin position="304"/>
        <end position="323"/>
    </location>
</feature>
<keyword evidence="4" id="KW-0813">Transport</keyword>
<feature type="transmembrane region" description="Helical" evidence="15">
    <location>
        <begin position="121"/>
        <end position="141"/>
    </location>
</feature>
<dbReference type="FunCoup" id="B9RDV8">
    <property type="interactions" value="40"/>
</dbReference>
<protein>
    <recommendedName>
        <fullName evidence="14">ferric-chelate reductase (NADH)</fullName>
        <ecNumber evidence="14">1.16.1.7</ecNumber>
    </recommendedName>
</protein>
<evidence type="ECO:0000256" key="9">
    <source>
        <dbReference type="ARBA" id="ARBA00023002"/>
    </source>
</evidence>
<feature type="transmembrane region" description="Helical" evidence="15">
    <location>
        <begin position="592"/>
        <end position="612"/>
    </location>
</feature>
<evidence type="ECO:0000256" key="5">
    <source>
        <dbReference type="ARBA" id="ARBA00022692"/>
    </source>
</evidence>
<proteinExistence type="inferred from homology"/>
<feature type="transmembrane region" description="Helical" evidence="15">
    <location>
        <begin position="548"/>
        <end position="572"/>
    </location>
</feature>
<keyword evidence="10" id="KW-0408">Iron</keyword>
<dbReference type="CDD" id="cd06186">
    <property type="entry name" value="NOX_Duox_like_FAD_NADP"/>
    <property type="match status" value="1"/>
</dbReference>
<comment type="cofactor">
    <cofactor evidence="1">
        <name>FAD</name>
        <dbReference type="ChEBI" id="CHEBI:57692"/>
    </cofactor>
</comment>
<dbReference type="FunFam" id="3.40.50.80:FF:000048">
    <property type="entry name" value="Ferric reduction oxidase 5"/>
    <property type="match status" value="1"/>
</dbReference>
<dbReference type="SFLD" id="SFLDS00052">
    <property type="entry name" value="Ferric_Reductase_Domain"/>
    <property type="match status" value="1"/>
</dbReference>
<evidence type="ECO:0000256" key="11">
    <source>
        <dbReference type="ARBA" id="ARBA00023065"/>
    </source>
</evidence>
<evidence type="ECO:0000256" key="10">
    <source>
        <dbReference type="ARBA" id="ARBA00023004"/>
    </source>
</evidence>
<dbReference type="Pfam" id="PF08022">
    <property type="entry name" value="FAD_binding_8"/>
    <property type="match status" value="1"/>
</dbReference>
<dbReference type="EC" id="1.16.1.7" evidence="14"/>
<keyword evidence="9 17" id="KW-0560">Oxidoreductase</keyword>
<dbReference type="InterPro" id="IPR039261">
    <property type="entry name" value="FNR_nucleotide-bd"/>
</dbReference>
<name>B9RDV8_RICCO</name>
<evidence type="ECO:0000256" key="6">
    <source>
        <dbReference type="ARBA" id="ARBA00022723"/>
    </source>
</evidence>
<dbReference type="eggNOG" id="KOG0039">
    <property type="taxonomic scope" value="Eukaryota"/>
</dbReference>
<dbReference type="InterPro" id="IPR050369">
    <property type="entry name" value="RBOH/FRE"/>
</dbReference>
<dbReference type="InterPro" id="IPR013121">
    <property type="entry name" value="Fe_red_NAD-bd_6"/>
</dbReference>
<gene>
    <name evidence="17" type="ORF">RCOM_1616230</name>
</gene>
<dbReference type="InterPro" id="IPR017927">
    <property type="entry name" value="FAD-bd_FR_type"/>
</dbReference>
<evidence type="ECO:0000256" key="12">
    <source>
        <dbReference type="ARBA" id="ARBA00023136"/>
    </source>
</evidence>
<evidence type="ECO:0000256" key="8">
    <source>
        <dbReference type="ARBA" id="ARBA00022989"/>
    </source>
</evidence>
<dbReference type="GO" id="GO:0046872">
    <property type="term" value="F:metal ion binding"/>
    <property type="evidence" value="ECO:0007669"/>
    <property type="project" value="UniProtKB-KW"/>
</dbReference>
<feature type="transmembrane region" description="Helical" evidence="15">
    <location>
        <begin position="215"/>
        <end position="236"/>
    </location>
</feature>
<evidence type="ECO:0000313" key="18">
    <source>
        <dbReference type="Proteomes" id="UP000008311"/>
    </source>
</evidence>
<dbReference type="FunFam" id="3.40.50.80:FF:000039">
    <property type="entry name" value="Ferric reduction oxidase 3"/>
    <property type="match status" value="1"/>
</dbReference>
<keyword evidence="5 15" id="KW-0812">Transmembrane</keyword>
<dbReference type="PANTHER" id="PTHR11972">
    <property type="entry name" value="NADPH OXIDASE"/>
    <property type="match status" value="1"/>
</dbReference>
<dbReference type="GO" id="GO:0140618">
    <property type="term" value="F:ferric-chelate reductase (NADH) activity"/>
    <property type="evidence" value="ECO:0007669"/>
    <property type="project" value="UniProtKB-EC"/>
</dbReference>
<keyword evidence="12 15" id="KW-0472">Membrane</keyword>
<dbReference type="Pfam" id="PF01794">
    <property type="entry name" value="Ferric_reduct"/>
    <property type="match status" value="1"/>
</dbReference>
<comment type="catalytic activity">
    <reaction evidence="13">
        <text>2 a Fe(II)-siderophore + NAD(+) + H(+) = 2 a Fe(III)-siderophore + NADH</text>
        <dbReference type="Rhea" id="RHEA:15061"/>
        <dbReference type="Rhea" id="RHEA-COMP:11342"/>
        <dbReference type="Rhea" id="RHEA-COMP:11344"/>
        <dbReference type="ChEBI" id="CHEBI:15378"/>
        <dbReference type="ChEBI" id="CHEBI:29033"/>
        <dbReference type="ChEBI" id="CHEBI:29034"/>
        <dbReference type="ChEBI" id="CHEBI:57540"/>
        <dbReference type="ChEBI" id="CHEBI:57945"/>
        <dbReference type="EC" id="1.16.1.7"/>
    </reaction>
</comment>
<dbReference type="InterPro" id="IPR013130">
    <property type="entry name" value="Fe3_Rdtase_TM_dom"/>
</dbReference>
<dbReference type="GO" id="GO:0000293">
    <property type="term" value="F:ferric-chelate reductase activity"/>
    <property type="evidence" value="ECO:0000318"/>
    <property type="project" value="GO_Central"/>
</dbReference>
<accession>B9RDV8</accession>
<dbReference type="Proteomes" id="UP000008311">
    <property type="component" value="Unassembled WGS sequence"/>
</dbReference>
<dbReference type="GO" id="GO:0006811">
    <property type="term" value="P:monoatomic ion transport"/>
    <property type="evidence" value="ECO:0007669"/>
    <property type="project" value="UniProtKB-KW"/>
</dbReference>
<dbReference type="Gene3D" id="3.40.50.80">
    <property type="entry name" value="Nucleotide-binding domain of ferredoxin-NADP reductase (FNR) module"/>
    <property type="match status" value="2"/>
</dbReference>
<dbReference type="SFLD" id="SFLDG01168">
    <property type="entry name" value="Ferric_reductase_subgroup_(FRE"/>
    <property type="match status" value="1"/>
</dbReference>
<dbReference type="PROSITE" id="PS51384">
    <property type="entry name" value="FAD_FR"/>
    <property type="match status" value="1"/>
</dbReference>
<dbReference type="InterPro" id="IPR013112">
    <property type="entry name" value="FAD-bd_8"/>
</dbReference>
<keyword evidence="11" id="KW-0406">Ion transport</keyword>
<dbReference type="EMBL" id="EQ973775">
    <property type="protein sequence ID" value="EEF50566.1"/>
    <property type="molecule type" value="Genomic_DNA"/>
</dbReference>
<keyword evidence="6" id="KW-0479">Metal-binding</keyword>
<dbReference type="InParanoid" id="B9RDV8"/>
<keyword evidence="18" id="KW-1185">Reference proteome</keyword>
<feature type="transmembrane region" description="Helical" evidence="15">
    <location>
        <begin position="21"/>
        <end position="41"/>
    </location>
</feature>
<evidence type="ECO:0000256" key="14">
    <source>
        <dbReference type="ARBA" id="ARBA00066905"/>
    </source>
</evidence>
<evidence type="ECO:0000313" key="17">
    <source>
        <dbReference type="EMBL" id="EEF50566.1"/>
    </source>
</evidence>
<feature type="domain" description="FAD-binding FR-type" evidence="16">
    <location>
        <begin position="327"/>
        <end position="432"/>
    </location>
</feature>
<dbReference type="AlphaFoldDB" id="B9RDV8"/>
<keyword evidence="7" id="KW-0249">Electron transport</keyword>
<dbReference type="SUPFAM" id="SSF52343">
    <property type="entry name" value="Ferredoxin reductase-like, C-terminal NADP-linked domain"/>
    <property type="match status" value="1"/>
</dbReference>
<evidence type="ECO:0000256" key="4">
    <source>
        <dbReference type="ARBA" id="ARBA00022448"/>
    </source>
</evidence>
<dbReference type="PANTHER" id="PTHR11972:SF41">
    <property type="entry name" value="FERRIC REDUCTION OXIDASE 2"/>
    <property type="match status" value="1"/>
</dbReference>
<evidence type="ECO:0000256" key="3">
    <source>
        <dbReference type="ARBA" id="ARBA00006278"/>
    </source>
</evidence>
<evidence type="ECO:0000256" key="7">
    <source>
        <dbReference type="ARBA" id="ARBA00022982"/>
    </source>
</evidence>
<dbReference type="Pfam" id="PF08030">
    <property type="entry name" value="NAD_binding_6"/>
    <property type="match status" value="1"/>
</dbReference>
<feature type="transmembrane region" description="Helical" evidence="15">
    <location>
        <begin position="175"/>
        <end position="194"/>
    </location>
</feature>
<sequence>MGSGVAKMSPSSQKETDIVRVAIWLLSILVFLGYLMMWVMTPTTTYRRIWLPNIRKNVNSVYFGVQGATILTFSFPVLFIAVLGCVYLHLGKRSGHNNFRSNGRKHPLATWKKPMLVKGPLGIVSGIELAFLTMFVALLTWSLSTYLHNGFATITPHSAAKSGERVWEAKLESSAIRLGVVGNICLTFLFFPVARGSSVLPLFGLTSEGSIKYHIWLGHLVMVFFTAHGLSYISYWAVTHQISEMLKWRKADFSNVAGEVALLAGLGLWAATFPRIRRKMFELFFYTHHLYILFVFFFLMHVPISFACTMLPGFYLFLVDRYLRFLQSRTNVRLVSARILPCETLEINFSKSPGLSYNPTSILFVNVPSISKLQWHPFTITSSSNLEPEKLSVMIKSEGSWSKKLYQLLSSPSSVDRLEVSVEGPYGPASTPFLRHDALVMVSGGSGITPFITIIREIMSASAMHQCKTPQVTLICSVKNSSDLTMLDLLIPLSGTPSAFSNLQLKIEAYVTREKEPTIDNSKLTRIIWFKPHQTDAPISAILGPKSWLWLGAIISSSFISFLVIIGLITRYYIYPIDHNTNLVFSYSLRSFLNILAICVCIAITASAAVLWNKKQNAREAIQVQNIEGSTPVGSPGSWFYNGDRELESLPHKSLAEATNVHYGERPDLKRMLFECKGSSVGVLVCGPKKMRHEVATICSSGLADNLHFESISFSW</sequence>
<feature type="transmembrane region" description="Helical" evidence="15">
    <location>
        <begin position="61"/>
        <end position="90"/>
    </location>
</feature>
<evidence type="ECO:0000256" key="13">
    <source>
        <dbReference type="ARBA" id="ARBA00050970"/>
    </source>
</evidence>
<dbReference type="KEGG" id="rcu:8261916"/>
<organism evidence="17 18">
    <name type="scientific">Ricinus communis</name>
    <name type="common">Castor bean</name>
    <dbReference type="NCBI Taxonomy" id="3988"/>
    <lineage>
        <taxon>Eukaryota</taxon>
        <taxon>Viridiplantae</taxon>
        <taxon>Streptophyta</taxon>
        <taxon>Embryophyta</taxon>
        <taxon>Tracheophyta</taxon>
        <taxon>Spermatophyta</taxon>
        <taxon>Magnoliopsida</taxon>
        <taxon>eudicotyledons</taxon>
        <taxon>Gunneridae</taxon>
        <taxon>Pentapetalae</taxon>
        <taxon>rosids</taxon>
        <taxon>fabids</taxon>
        <taxon>Malpighiales</taxon>
        <taxon>Euphorbiaceae</taxon>
        <taxon>Acalyphoideae</taxon>
        <taxon>Acalypheae</taxon>
        <taxon>Ricinus</taxon>
    </lineage>
</organism>
<dbReference type="GO" id="GO:0005886">
    <property type="term" value="C:plasma membrane"/>
    <property type="evidence" value="ECO:0000318"/>
    <property type="project" value="GO_Central"/>
</dbReference>
<reference evidence="18" key="1">
    <citation type="journal article" date="2010" name="Nat. Biotechnol.">
        <title>Draft genome sequence of the oilseed species Ricinus communis.</title>
        <authorList>
            <person name="Chan A.P."/>
            <person name="Crabtree J."/>
            <person name="Zhao Q."/>
            <person name="Lorenzi H."/>
            <person name="Orvis J."/>
            <person name="Puiu D."/>
            <person name="Melake-Berhan A."/>
            <person name="Jones K.M."/>
            <person name="Redman J."/>
            <person name="Chen G."/>
            <person name="Cahoon E.B."/>
            <person name="Gedil M."/>
            <person name="Stanke M."/>
            <person name="Haas B.J."/>
            <person name="Wortman J.R."/>
            <person name="Fraser-Liggett C.M."/>
            <person name="Ravel J."/>
            <person name="Rabinowicz P.D."/>
        </authorList>
    </citation>
    <scope>NUCLEOTIDE SEQUENCE [LARGE SCALE GENOMIC DNA]</scope>
    <source>
        <strain evidence="18">cv. Hale</strain>
    </source>
</reference>
<evidence type="ECO:0000256" key="1">
    <source>
        <dbReference type="ARBA" id="ARBA00001974"/>
    </source>
</evidence>
<evidence type="ECO:0000259" key="16">
    <source>
        <dbReference type="PROSITE" id="PS51384"/>
    </source>
</evidence>
<dbReference type="STRING" id="3988.B9RDV8"/>
<dbReference type="OrthoDB" id="167398at2759"/>
<evidence type="ECO:0000256" key="2">
    <source>
        <dbReference type="ARBA" id="ARBA00004141"/>
    </source>
</evidence>
<comment type="subcellular location">
    <subcellularLocation>
        <location evidence="2">Membrane</location>
        <topology evidence="2">Multi-pass membrane protein</topology>
    </subcellularLocation>
</comment>
<feature type="transmembrane region" description="Helical" evidence="15">
    <location>
        <begin position="256"/>
        <end position="273"/>
    </location>
</feature>